<evidence type="ECO:0000256" key="1">
    <source>
        <dbReference type="ARBA" id="ARBA00004651"/>
    </source>
</evidence>
<keyword evidence="10" id="KW-1185">Reference proteome</keyword>
<evidence type="ECO:0000256" key="2">
    <source>
        <dbReference type="ARBA" id="ARBA00009773"/>
    </source>
</evidence>
<reference evidence="9 10" key="1">
    <citation type="submission" date="2020-11" db="EMBL/GenBank/DDBJ databases">
        <title>Winogradskyella marina sp. nov., isolated from marine sediment.</title>
        <authorList>
            <person name="Bo J."/>
            <person name="Wang S."/>
            <person name="Song X."/>
            <person name="Du Z."/>
        </authorList>
    </citation>
    <scope>NUCLEOTIDE SEQUENCE [LARGE SCALE GENOMIC DNA]</scope>
    <source>
        <strain evidence="9 10">F6397</strain>
    </source>
</reference>
<dbReference type="InterPro" id="IPR002549">
    <property type="entry name" value="AI-2E-like"/>
</dbReference>
<keyword evidence="5 8" id="KW-0812">Transmembrane</keyword>
<feature type="transmembrane region" description="Helical" evidence="8">
    <location>
        <begin position="7"/>
        <end position="24"/>
    </location>
</feature>
<name>A0ABS0ELE9_9FLAO</name>
<feature type="transmembrane region" description="Helical" evidence="8">
    <location>
        <begin position="232"/>
        <end position="251"/>
    </location>
</feature>
<proteinExistence type="inferred from homology"/>
<protein>
    <submittedName>
        <fullName evidence="9">AI-2E family transporter</fullName>
    </submittedName>
</protein>
<feature type="transmembrane region" description="Helical" evidence="8">
    <location>
        <begin position="30"/>
        <end position="47"/>
    </location>
</feature>
<feature type="transmembrane region" description="Helical" evidence="8">
    <location>
        <begin position="258"/>
        <end position="277"/>
    </location>
</feature>
<evidence type="ECO:0000256" key="7">
    <source>
        <dbReference type="ARBA" id="ARBA00023136"/>
    </source>
</evidence>
<feature type="transmembrane region" description="Helical" evidence="8">
    <location>
        <begin position="139"/>
        <end position="159"/>
    </location>
</feature>
<evidence type="ECO:0000256" key="6">
    <source>
        <dbReference type="ARBA" id="ARBA00022989"/>
    </source>
</evidence>
<keyword evidence="4" id="KW-1003">Cell membrane</keyword>
<dbReference type="PANTHER" id="PTHR21716">
    <property type="entry name" value="TRANSMEMBRANE PROTEIN"/>
    <property type="match status" value="1"/>
</dbReference>
<sequence length="344" mass="38786">MLEQRRTTNVLLLIIAVPLVFYLLKILSFIFIPLIFSMFIALLFLPLMRWLGRRNVPKIISIIIVLLLVTLGLKLGIELIQLSSKQILANNTEFLAKAELKTADLKIYLLDNFGIEIEQEHGVLGQFFQKENLGSTLGFLNSFLTGLLMTVFFVVLWLAESINVHKLLNNTLLKQKHTSIKTFMKIEKDLIKFIKVKVLVSALTGIFTGLMCVFFDVSFPIFWGLFAFTINFVQMVGSFISVIFLSIFAFVELDPTSTLFFFILSISLVQVTFGAVLEPIFMGKSFSINVIAVLVMLMFWGFLWGIPGLVMAIPITVFVKIILEQFEGTKVIASLLSGSESTLK</sequence>
<dbReference type="EMBL" id="JADOET010000018">
    <property type="protein sequence ID" value="MBF8151289.1"/>
    <property type="molecule type" value="Genomic_DNA"/>
</dbReference>
<dbReference type="Proteomes" id="UP000611215">
    <property type="component" value="Unassembled WGS sequence"/>
</dbReference>
<evidence type="ECO:0000256" key="5">
    <source>
        <dbReference type="ARBA" id="ARBA00022692"/>
    </source>
</evidence>
<comment type="similarity">
    <text evidence="2">Belongs to the autoinducer-2 exporter (AI-2E) (TC 2.A.86) family.</text>
</comment>
<feature type="transmembrane region" description="Helical" evidence="8">
    <location>
        <begin position="59"/>
        <end position="77"/>
    </location>
</feature>
<keyword evidence="3" id="KW-0813">Transport</keyword>
<evidence type="ECO:0000313" key="9">
    <source>
        <dbReference type="EMBL" id="MBF8151289.1"/>
    </source>
</evidence>
<feature type="transmembrane region" description="Helical" evidence="8">
    <location>
        <begin position="198"/>
        <end position="226"/>
    </location>
</feature>
<gene>
    <name evidence="9" type="ORF">ITJ86_15375</name>
</gene>
<feature type="transmembrane region" description="Helical" evidence="8">
    <location>
        <begin position="297"/>
        <end position="323"/>
    </location>
</feature>
<evidence type="ECO:0000256" key="8">
    <source>
        <dbReference type="SAM" id="Phobius"/>
    </source>
</evidence>
<keyword evidence="6 8" id="KW-1133">Transmembrane helix</keyword>
<evidence type="ECO:0000256" key="3">
    <source>
        <dbReference type="ARBA" id="ARBA00022448"/>
    </source>
</evidence>
<dbReference type="RefSeq" id="WP_195872545.1">
    <property type="nucleotide sequence ID" value="NZ_JADOET010000018.1"/>
</dbReference>
<evidence type="ECO:0000313" key="10">
    <source>
        <dbReference type="Proteomes" id="UP000611215"/>
    </source>
</evidence>
<keyword evidence="7 8" id="KW-0472">Membrane</keyword>
<comment type="subcellular location">
    <subcellularLocation>
        <location evidence="1">Cell membrane</location>
        <topology evidence="1">Multi-pass membrane protein</topology>
    </subcellularLocation>
</comment>
<comment type="caution">
    <text evidence="9">The sequence shown here is derived from an EMBL/GenBank/DDBJ whole genome shotgun (WGS) entry which is preliminary data.</text>
</comment>
<dbReference type="PANTHER" id="PTHR21716:SF53">
    <property type="entry name" value="PERMEASE PERM-RELATED"/>
    <property type="match status" value="1"/>
</dbReference>
<accession>A0ABS0ELE9</accession>
<organism evidence="9 10">
    <name type="scientific">Winogradskyella marina</name>
    <dbReference type="NCBI Taxonomy" id="2785530"/>
    <lineage>
        <taxon>Bacteria</taxon>
        <taxon>Pseudomonadati</taxon>
        <taxon>Bacteroidota</taxon>
        <taxon>Flavobacteriia</taxon>
        <taxon>Flavobacteriales</taxon>
        <taxon>Flavobacteriaceae</taxon>
        <taxon>Winogradskyella</taxon>
    </lineage>
</organism>
<dbReference type="Pfam" id="PF01594">
    <property type="entry name" value="AI-2E_transport"/>
    <property type="match status" value="1"/>
</dbReference>
<evidence type="ECO:0000256" key="4">
    <source>
        <dbReference type="ARBA" id="ARBA00022475"/>
    </source>
</evidence>